<dbReference type="PRINTS" id="PR00707">
    <property type="entry name" value="UBCTHYDRLASE"/>
</dbReference>
<evidence type="ECO:0000256" key="7">
    <source>
        <dbReference type="PIRNR" id="PIRNR038120"/>
    </source>
</evidence>
<dbReference type="Proteomes" id="UP000038045">
    <property type="component" value="Unplaced"/>
</dbReference>
<evidence type="ECO:0000256" key="2">
    <source>
        <dbReference type="ARBA" id="ARBA00009326"/>
    </source>
</evidence>
<organism evidence="12 13">
    <name type="scientific">Parastrongyloides trichosuri</name>
    <name type="common">Possum-specific nematode worm</name>
    <dbReference type="NCBI Taxonomy" id="131310"/>
    <lineage>
        <taxon>Eukaryota</taxon>
        <taxon>Metazoa</taxon>
        <taxon>Ecdysozoa</taxon>
        <taxon>Nematoda</taxon>
        <taxon>Chromadorea</taxon>
        <taxon>Rhabditida</taxon>
        <taxon>Tylenchina</taxon>
        <taxon>Panagrolaimomorpha</taxon>
        <taxon>Strongyloidoidea</taxon>
        <taxon>Strongyloididae</taxon>
        <taxon>Parastrongyloides</taxon>
    </lineage>
</organism>
<dbReference type="InterPro" id="IPR001578">
    <property type="entry name" value="Peptidase_C12_UCH"/>
</dbReference>
<evidence type="ECO:0000256" key="9">
    <source>
        <dbReference type="PROSITE-ProRule" id="PRU01393"/>
    </source>
</evidence>
<evidence type="ECO:0000256" key="10">
    <source>
        <dbReference type="RuleBase" id="RU361215"/>
    </source>
</evidence>
<sequence>MEESCNGEWNVIELDGSIYTEMLKHLGVFGVKVEEIYSLDESTFTNLHPIYGLVFFYKWRPGQFVDGSIGKPIEGMFFAQQVIANTCGTQAIINLVLNITDENVDIGKILEDLKTTTSFFDPASCGLSLGNNDTIREIHNSFGKQQFFDNEYIPQNEKEEVLQYVTFVPFKGRIYELDGLREAPIDHGDYDIVNGWLPVVVECLKKRIKAYSEGEINFYIMAVCGDRLQKLEKDLDILKSTIGEDNGRQIMELEREAQGEFEKREILRKENVRRSFNYVPFLTEFLKVLGRDRKLLPLIEQEIRKQST</sequence>
<dbReference type="PANTHER" id="PTHR10589">
    <property type="entry name" value="UBIQUITIN CARBOXYL-TERMINAL HYDROLASE"/>
    <property type="match status" value="1"/>
</dbReference>
<evidence type="ECO:0000313" key="12">
    <source>
        <dbReference type="Proteomes" id="UP000038045"/>
    </source>
</evidence>
<keyword evidence="12" id="KW-1185">Reference proteome</keyword>
<evidence type="ECO:0000256" key="3">
    <source>
        <dbReference type="ARBA" id="ARBA00022670"/>
    </source>
</evidence>
<evidence type="ECO:0000256" key="6">
    <source>
        <dbReference type="ARBA" id="ARBA00022807"/>
    </source>
</evidence>
<evidence type="ECO:0000256" key="8">
    <source>
        <dbReference type="PIRSR" id="PIRSR038120-2"/>
    </source>
</evidence>
<dbReference type="GO" id="GO:0006511">
    <property type="term" value="P:ubiquitin-dependent protein catabolic process"/>
    <property type="evidence" value="ECO:0007669"/>
    <property type="project" value="UniProtKB-UniRule"/>
</dbReference>
<dbReference type="PIRSF" id="PIRSF038120">
    <property type="entry name" value="Ubiquitinyl_hydrolase_UCH37"/>
    <property type="match status" value="1"/>
</dbReference>
<feature type="domain" description="UCH catalytic" evidence="11">
    <location>
        <begin position="8"/>
        <end position="225"/>
    </location>
</feature>
<dbReference type="EC" id="3.4.19.12" evidence="7 10"/>
<keyword evidence="6 7" id="KW-0788">Thiol protease</keyword>
<dbReference type="InterPro" id="IPR041507">
    <property type="entry name" value="UCH_C"/>
</dbReference>
<dbReference type="SUPFAM" id="SSF54001">
    <property type="entry name" value="Cysteine proteinases"/>
    <property type="match status" value="1"/>
</dbReference>
<dbReference type="Pfam" id="PF01088">
    <property type="entry name" value="Peptidase_C12"/>
    <property type="match status" value="1"/>
</dbReference>
<dbReference type="GO" id="GO:0004843">
    <property type="term" value="F:cysteine-type deubiquitinase activity"/>
    <property type="evidence" value="ECO:0007669"/>
    <property type="project" value="UniProtKB-UniRule"/>
</dbReference>
<reference evidence="13" key="1">
    <citation type="submission" date="2017-02" db="UniProtKB">
        <authorList>
            <consortium name="WormBaseParasite"/>
        </authorList>
    </citation>
    <scope>IDENTIFICATION</scope>
</reference>
<dbReference type="GO" id="GO:0016579">
    <property type="term" value="P:protein deubiquitination"/>
    <property type="evidence" value="ECO:0007669"/>
    <property type="project" value="InterPro"/>
</dbReference>
<dbReference type="InterPro" id="IPR036959">
    <property type="entry name" value="Peptidase_C12_UCH_sf"/>
</dbReference>
<dbReference type="Pfam" id="PF18031">
    <property type="entry name" value="UCH_C"/>
    <property type="match status" value="1"/>
</dbReference>
<keyword evidence="5 7" id="KW-0378">Hydrolase</keyword>
<protein>
    <recommendedName>
        <fullName evidence="7 10">Ubiquitin carboxyl-terminal hydrolase</fullName>
        <ecNumber evidence="7 10">3.4.19.12</ecNumber>
    </recommendedName>
</protein>
<dbReference type="WBParaSite" id="PTRK_0000189000.1">
    <property type="protein sequence ID" value="PTRK_0000189000.1"/>
    <property type="gene ID" value="PTRK_0000189000"/>
</dbReference>
<proteinExistence type="inferred from homology"/>
<dbReference type="AlphaFoldDB" id="A0A0N4Z4H2"/>
<dbReference type="GO" id="GO:0005737">
    <property type="term" value="C:cytoplasm"/>
    <property type="evidence" value="ECO:0007669"/>
    <property type="project" value="TreeGrafter"/>
</dbReference>
<evidence type="ECO:0000256" key="4">
    <source>
        <dbReference type="ARBA" id="ARBA00022786"/>
    </source>
</evidence>
<dbReference type="STRING" id="131310.A0A0N4Z4H2"/>
<name>A0A0N4Z4H2_PARTI</name>
<dbReference type="PANTHER" id="PTHR10589:SF16">
    <property type="entry name" value="UBIQUITIN CARBOXYL-TERMINAL HYDROLASE ISOZYME L5"/>
    <property type="match status" value="1"/>
</dbReference>
<dbReference type="InterPro" id="IPR017390">
    <property type="entry name" value="Ubiquitinyl_hydrolase_UCH37"/>
</dbReference>
<keyword evidence="3 7" id="KW-0645">Protease</keyword>
<evidence type="ECO:0000313" key="13">
    <source>
        <dbReference type="WBParaSite" id="PTRK_0000189000.1"/>
    </source>
</evidence>
<comment type="similarity">
    <text evidence="2 7 9 10">Belongs to the peptidase C12 family.</text>
</comment>
<dbReference type="Gene3D" id="3.40.532.10">
    <property type="entry name" value="Peptidase C12, ubiquitin carboxyl-terminal hydrolase"/>
    <property type="match status" value="1"/>
</dbReference>
<dbReference type="PROSITE" id="PS52048">
    <property type="entry name" value="UCH_DOMAIN"/>
    <property type="match status" value="1"/>
</dbReference>
<accession>A0A0N4Z4H2</accession>
<evidence type="ECO:0000256" key="1">
    <source>
        <dbReference type="ARBA" id="ARBA00000707"/>
    </source>
</evidence>
<comment type="caution">
    <text evidence="9">Lacks conserved residue(s) required for the propagation of feature annotation.</text>
</comment>
<keyword evidence="4 7" id="KW-0833">Ubl conjugation pathway</keyword>
<dbReference type="InterPro" id="IPR038765">
    <property type="entry name" value="Papain-like_cys_pep_sf"/>
</dbReference>
<evidence type="ECO:0000259" key="11">
    <source>
        <dbReference type="PROSITE" id="PS52048"/>
    </source>
</evidence>
<feature type="site" description="Important for enzyme activity" evidence="8">
    <location>
        <position position="178"/>
    </location>
</feature>
<comment type="catalytic activity">
    <reaction evidence="1 7 10">
        <text>Thiol-dependent hydrolysis of ester, thioester, amide, peptide and isopeptide bonds formed by the C-terminal Gly of ubiquitin (a 76-residue protein attached to proteins as an intracellular targeting signal).</text>
        <dbReference type="EC" id="3.4.19.12"/>
    </reaction>
</comment>
<evidence type="ECO:0000256" key="5">
    <source>
        <dbReference type="ARBA" id="ARBA00022801"/>
    </source>
</evidence>